<dbReference type="PANTHER" id="PTHR45717:SF20">
    <property type="entry name" value="OS07G0598500 PROTEIN"/>
    <property type="match status" value="1"/>
</dbReference>
<dbReference type="InterPro" id="IPR002885">
    <property type="entry name" value="PPR_rpt"/>
</dbReference>
<dbReference type="Gene3D" id="1.25.40.10">
    <property type="entry name" value="Tetratricopeptide repeat domain"/>
    <property type="match status" value="2"/>
</dbReference>
<organism evidence="4 5">
    <name type="scientific">Macleaya cordata</name>
    <name type="common">Five-seeded plume-poppy</name>
    <name type="synonym">Bocconia cordata</name>
    <dbReference type="NCBI Taxonomy" id="56857"/>
    <lineage>
        <taxon>Eukaryota</taxon>
        <taxon>Viridiplantae</taxon>
        <taxon>Streptophyta</taxon>
        <taxon>Embryophyta</taxon>
        <taxon>Tracheophyta</taxon>
        <taxon>Spermatophyta</taxon>
        <taxon>Magnoliopsida</taxon>
        <taxon>Ranunculales</taxon>
        <taxon>Papaveraceae</taxon>
        <taxon>Papaveroideae</taxon>
        <taxon>Macleaya</taxon>
    </lineage>
</organism>
<dbReference type="GO" id="GO:0005739">
    <property type="term" value="C:mitochondrion"/>
    <property type="evidence" value="ECO:0007669"/>
    <property type="project" value="TreeGrafter"/>
</dbReference>
<dbReference type="Pfam" id="PF13041">
    <property type="entry name" value="PPR_2"/>
    <property type="match status" value="1"/>
</dbReference>
<dbReference type="AlphaFoldDB" id="A0A200QWY0"/>
<gene>
    <name evidence="4" type="ORF">BVC80_8951g48</name>
</gene>
<dbReference type="PANTHER" id="PTHR45717">
    <property type="entry name" value="OS12G0527900 PROTEIN"/>
    <property type="match status" value="1"/>
</dbReference>
<dbReference type="PROSITE" id="PS51375">
    <property type="entry name" value="PPR"/>
    <property type="match status" value="2"/>
</dbReference>
<dbReference type="GO" id="GO:0003729">
    <property type="term" value="F:mRNA binding"/>
    <property type="evidence" value="ECO:0007669"/>
    <property type="project" value="UniProtKB-ARBA"/>
</dbReference>
<dbReference type="FunCoup" id="A0A200QWY0">
    <property type="interactions" value="739"/>
</dbReference>
<proteinExistence type="inferred from homology"/>
<feature type="repeat" description="PPR" evidence="3">
    <location>
        <begin position="78"/>
        <end position="112"/>
    </location>
</feature>
<accession>A0A200QWY0</accession>
<keyword evidence="2" id="KW-0677">Repeat</keyword>
<feature type="repeat" description="PPR" evidence="3">
    <location>
        <begin position="43"/>
        <end position="77"/>
    </location>
</feature>
<dbReference type="InterPro" id="IPR011990">
    <property type="entry name" value="TPR-like_helical_dom_sf"/>
</dbReference>
<comment type="similarity">
    <text evidence="1">Belongs to the PPR family. P subfamily.</text>
</comment>
<evidence type="ECO:0000313" key="5">
    <source>
        <dbReference type="Proteomes" id="UP000195402"/>
    </source>
</evidence>
<dbReference type="NCBIfam" id="TIGR00756">
    <property type="entry name" value="PPR"/>
    <property type="match status" value="2"/>
</dbReference>
<protein>
    <submittedName>
        <fullName evidence="4">Pentatricopeptide repeat</fullName>
    </submittedName>
</protein>
<evidence type="ECO:0000313" key="4">
    <source>
        <dbReference type="EMBL" id="OVA14941.1"/>
    </source>
</evidence>
<dbReference type="Proteomes" id="UP000195402">
    <property type="component" value="Unassembled WGS sequence"/>
</dbReference>
<dbReference type="SUPFAM" id="SSF48452">
    <property type="entry name" value="TPR-like"/>
    <property type="match status" value="1"/>
</dbReference>
<dbReference type="EMBL" id="MVGT01000940">
    <property type="protein sequence ID" value="OVA14941.1"/>
    <property type="molecule type" value="Genomic_DNA"/>
</dbReference>
<keyword evidence="5" id="KW-1185">Reference proteome</keyword>
<reference evidence="4 5" key="1">
    <citation type="journal article" date="2017" name="Mol. Plant">
        <title>The Genome of Medicinal Plant Macleaya cordata Provides New Insights into Benzylisoquinoline Alkaloids Metabolism.</title>
        <authorList>
            <person name="Liu X."/>
            <person name="Liu Y."/>
            <person name="Huang P."/>
            <person name="Ma Y."/>
            <person name="Qing Z."/>
            <person name="Tang Q."/>
            <person name="Cao H."/>
            <person name="Cheng P."/>
            <person name="Zheng Y."/>
            <person name="Yuan Z."/>
            <person name="Zhou Y."/>
            <person name="Liu J."/>
            <person name="Tang Z."/>
            <person name="Zhuo Y."/>
            <person name="Zhang Y."/>
            <person name="Yu L."/>
            <person name="Huang J."/>
            <person name="Yang P."/>
            <person name="Peng Q."/>
            <person name="Zhang J."/>
            <person name="Jiang W."/>
            <person name="Zhang Z."/>
            <person name="Lin K."/>
            <person name="Ro D.K."/>
            <person name="Chen X."/>
            <person name="Xiong X."/>
            <person name="Shang Y."/>
            <person name="Huang S."/>
            <person name="Zeng J."/>
        </authorList>
    </citation>
    <scope>NUCLEOTIDE SEQUENCE [LARGE SCALE GENOMIC DNA]</scope>
    <source>
        <strain evidence="5">cv. BLH2017</strain>
        <tissue evidence="4">Root</tissue>
    </source>
</reference>
<evidence type="ECO:0000256" key="2">
    <source>
        <dbReference type="ARBA" id="ARBA00022737"/>
    </source>
</evidence>
<dbReference type="InParanoid" id="A0A200QWY0"/>
<sequence>MGSKGICAFSPSDHAVQLDLIGRVRGHDSAESYFNDMSDQDKTDKTYGALLNCYVRERVADKSLSHMQKMKELGFASSPLSYNDLMCLYTNISEYEKIPTVLIEMKDNGVSPDNFSYRICINSYGARSDIDGMEKVLQEMEDQPHIVMDWNTYAVVANFYIKASLTDKALDALKKSEEIIDKEDALCYNHLISLYASLGNKTEVMRLWELEKASCKRVINRDYITMMSALVKLEEFEEADKLLEEWESSGNNYDLRVPNTLLLGYSQKGLGEKAEKMLENRVEKGKVPTKNCWGIVAGGYLQKDNMENAVRCMKTSLSLHDGNDGWRPNPKVLSKILRWIGDNGKIEEVEAFVGLLKTVIPTNREMYHALIKANIREGKEVDGLLESMKTDKIDEDKETEKILSSRQEKAV</sequence>
<dbReference type="OrthoDB" id="429961at2759"/>
<dbReference type="OMA" id="ADYDIME"/>
<comment type="caution">
    <text evidence="4">The sequence shown here is derived from an EMBL/GenBank/DDBJ whole genome shotgun (WGS) entry which is preliminary data.</text>
</comment>
<name>A0A200QWY0_MACCD</name>
<dbReference type="Pfam" id="PF01535">
    <property type="entry name" value="PPR"/>
    <property type="match status" value="4"/>
</dbReference>
<evidence type="ECO:0000256" key="1">
    <source>
        <dbReference type="ARBA" id="ARBA00007626"/>
    </source>
</evidence>
<evidence type="ECO:0000256" key="3">
    <source>
        <dbReference type="PROSITE-ProRule" id="PRU00708"/>
    </source>
</evidence>